<proteinExistence type="predicted"/>
<organism evidence="1">
    <name type="scientific">hydrothermal vent metagenome</name>
    <dbReference type="NCBI Taxonomy" id="652676"/>
    <lineage>
        <taxon>unclassified sequences</taxon>
        <taxon>metagenomes</taxon>
        <taxon>ecological metagenomes</taxon>
    </lineage>
</organism>
<protein>
    <submittedName>
        <fullName evidence="1">Uncharacterized protein</fullName>
    </submittedName>
</protein>
<dbReference type="AlphaFoldDB" id="A0A3B0V848"/>
<name>A0A3B0V848_9ZZZZ</name>
<sequence length="59" mass="6307">MLKTKEHNNKIVVFIATNYEEESFAAITKYLPAHQLSVITSGLATGAVQGCCGGSMVPH</sequence>
<accession>A0A3B0V848</accession>
<evidence type="ECO:0000313" key="1">
    <source>
        <dbReference type="EMBL" id="VAW34257.1"/>
    </source>
</evidence>
<reference evidence="1" key="1">
    <citation type="submission" date="2018-06" db="EMBL/GenBank/DDBJ databases">
        <authorList>
            <person name="Zhirakovskaya E."/>
        </authorList>
    </citation>
    <scope>NUCLEOTIDE SEQUENCE</scope>
</reference>
<feature type="non-terminal residue" evidence="1">
    <location>
        <position position="59"/>
    </location>
</feature>
<gene>
    <name evidence="1" type="ORF">MNBD_CHLOROFLEXI01-269</name>
</gene>
<dbReference type="EMBL" id="UOEU01000520">
    <property type="protein sequence ID" value="VAW34257.1"/>
    <property type="molecule type" value="Genomic_DNA"/>
</dbReference>